<dbReference type="FunFam" id="3.40.250.10:FF:000021">
    <property type="entry name" value="M-phase inducer phosphatase cdc-25.2"/>
    <property type="match status" value="1"/>
</dbReference>
<evidence type="ECO:0000256" key="8">
    <source>
        <dbReference type="RuleBase" id="RU368028"/>
    </source>
</evidence>
<proteinExistence type="inferred from homology"/>
<evidence type="ECO:0000313" key="12">
    <source>
        <dbReference type="Proteomes" id="UP001634394"/>
    </source>
</evidence>
<dbReference type="SMART" id="SM00450">
    <property type="entry name" value="RHOD"/>
    <property type="match status" value="1"/>
</dbReference>
<keyword evidence="6 8" id="KW-0131">Cell cycle</keyword>
<reference evidence="11 12" key="1">
    <citation type="submission" date="2024-11" db="EMBL/GenBank/DDBJ databases">
        <title>Chromosome-level genome assembly of the freshwater bivalve Anodonta woodiana.</title>
        <authorList>
            <person name="Chen X."/>
        </authorList>
    </citation>
    <scope>NUCLEOTIDE SEQUENCE [LARGE SCALE GENOMIC DNA]</scope>
    <source>
        <strain evidence="11">MN2024</strain>
        <tissue evidence="11">Gills</tissue>
    </source>
</reference>
<dbReference type="InterPro" id="IPR000751">
    <property type="entry name" value="MPI_Phosphatase"/>
</dbReference>
<dbReference type="PANTHER" id="PTHR10828">
    <property type="entry name" value="M-PHASE INDUCER PHOSPHATASE DUAL SPECIFICITY PHOSPHATASE CDC25"/>
    <property type="match status" value="1"/>
</dbReference>
<dbReference type="PRINTS" id="PR00716">
    <property type="entry name" value="MPIPHPHTASE"/>
</dbReference>
<evidence type="ECO:0000256" key="2">
    <source>
        <dbReference type="ARBA" id="ARBA00022618"/>
    </source>
</evidence>
<dbReference type="Gene3D" id="3.40.250.10">
    <property type="entry name" value="Rhodanese-like domain"/>
    <property type="match status" value="1"/>
</dbReference>
<accession>A0ABD3VD63</accession>
<evidence type="ECO:0000313" key="11">
    <source>
        <dbReference type="EMBL" id="KAL3858475.1"/>
    </source>
</evidence>
<dbReference type="Proteomes" id="UP001634394">
    <property type="component" value="Unassembled WGS sequence"/>
</dbReference>
<feature type="compositionally biased region" description="Polar residues" evidence="9">
    <location>
        <begin position="98"/>
        <end position="107"/>
    </location>
</feature>
<dbReference type="AlphaFoldDB" id="A0ABD3VD63"/>
<keyword evidence="2 8" id="KW-0132">Cell division</keyword>
<sequence>MEDTGSLQRKDHCPASSSSLDDDSGLGMEIDQGHFLTRTRWICPLHDVENMDDPKPESRRPSAPLNSLHIRCLFKNKDSLYQDQNVSSPSKRFRDESQSPMPSSWTISTNLSPCSDTTCTITEAVDRMTFDSGLIADGSRTYSLPTVPSSHSDLKCISTQTMAAVLRGEFAGIDKGCTIIDCRYPYEFHAGHIAGAVNLYTEEAMQQFLFQMFDERYSAQRRTIIFYCEFSSVRGPKMYRFLRGQDRHLHQDKYPILFFPEVYLLEGGYKAFYEEHKLHCEPMGYTPMSQKDHGAKLRHFQTKSKSWPAAHRRQDRHCHKQLF</sequence>
<evidence type="ECO:0000256" key="9">
    <source>
        <dbReference type="SAM" id="MobiDB-lite"/>
    </source>
</evidence>
<dbReference type="CDD" id="cd01530">
    <property type="entry name" value="Cdc25"/>
    <property type="match status" value="1"/>
</dbReference>
<dbReference type="PANTHER" id="PTHR10828:SF76">
    <property type="entry name" value="M-PHASE INDUCER PHOSPHATASE"/>
    <property type="match status" value="1"/>
</dbReference>
<dbReference type="InterPro" id="IPR001763">
    <property type="entry name" value="Rhodanese-like_dom"/>
</dbReference>
<dbReference type="InterPro" id="IPR036873">
    <property type="entry name" value="Rhodanese-like_dom_sf"/>
</dbReference>
<comment type="function">
    <text evidence="8">Tyrosine protein phosphatase which functions as a dosage-dependent inducer of mitotic progression.</text>
</comment>
<keyword evidence="5 8" id="KW-0904">Protein phosphatase</keyword>
<dbReference type="SUPFAM" id="SSF52821">
    <property type="entry name" value="Rhodanese/Cell cycle control phosphatase"/>
    <property type="match status" value="1"/>
</dbReference>
<gene>
    <name evidence="11" type="ORF">ACJMK2_013064</name>
</gene>
<keyword evidence="12" id="KW-1185">Reference proteome</keyword>
<comment type="similarity">
    <text evidence="1 8">Belongs to the MPI phosphatase family.</text>
</comment>
<name>A0ABD3VD63_SINWO</name>
<evidence type="ECO:0000256" key="6">
    <source>
        <dbReference type="ARBA" id="ARBA00023306"/>
    </source>
</evidence>
<dbReference type="Pfam" id="PF00581">
    <property type="entry name" value="Rhodanese"/>
    <property type="match status" value="1"/>
</dbReference>
<comment type="catalytic activity">
    <reaction evidence="7 8">
        <text>O-phospho-L-tyrosyl-[protein] + H2O = L-tyrosyl-[protein] + phosphate</text>
        <dbReference type="Rhea" id="RHEA:10684"/>
        <dbReference type="Rhea" id="RHEA-COMP:10136"/>
        <dbReference type="Rhea" id="RHEA-COMP:20101"/>
        <dbReference type="ChEBI" id="CHEBI:15377"/>
        <dbReference type="ChEBI" id="CHEBI:43474"/>
        <dbReference type="ChEBI" id="CHEBI:46858"/>
        <dbReference type="ChEBI" id="CHEBI:61978"/>
        <dbReference type="EC" id="3.1.3.48"/>
    </reaction>
</comment>
<dbReference type="GO" id="GO:0051301">
    <property type="term" value="P:cell division"/>
    <property type="evidence" value="ECO:0007669"/>
    <property type="project" value="UniProtKB-UniRule"/>
</dbReference>
<protein>
    <recommendedName>
        <fullName evidence="8">M-phase inducer phosphatase</fullName>
        <ecNumber evidence="8">3.1.3.48</ecNumber>
    </recommendedName>
</protein>
<evidence type="ECO:0000259" key="10">
    <source>
        <dbReference type="PROSITE" id="PS50206"/>
    </source>
</evidence>
<dbReference type="PROSITE" id="PS50206">
    <property type="entry name" value="RHODANESE_3"/>
    <property type="match status" value="1"/>
</dbReference>
<feature type="region of interest" description="Disordered" evidence="9">
    <location>
        <begin position="83"/>
        <end position="107"/>
    </location>
</feature>
<comment type="caution">
    <text evidence="11">The sequence shown here is derived from an EMBL/GenBank/DDBJ whole genome shotgun (WGS) entry which is preliminary data.</text>
</comment>
<evidence type="ECO:0000256" key="4">
    <source>
        <dbReference type="ARBA" id="ARBA00022801"/>
    </source>
</evidence>
<keyword evidence="3 8" id="KW-0498">Mitosis</keyword>
<organism evidence="11 12">
    <name type="scientific">Sinanodonta woodiana</name>
    <name type="common">Chinese pond mussel</name>
    <name type="synonym">Anodonta woodiana</name>
    <dbReference type="NCBI Taxonomy" id="1069815"/>
    <lineage>
        <taxon>Eukaryota</taxon>
        <taxon>Metazoa</taxon>
        <taxon>Spiralia</taxon>
        <taxon>Lophotrochozoa</taxon>
        <taxon>Mollusca</taxon>
        <taxon>Bivalvia</taxon>
        <taxon>Autobranchia</taxon>
        <taxon>Heteroconchia</taxon>
        <taxon>Palaeoheterodonta</taxon>
        <taxon>Unionida</taxon>
        <taxon>Unionoidea</taxon>
        <taxon>Unionidae</taxon>
        <taxon>Unioninae</taxon>
        <taxon>Sinanodonta</taxon>
    </lineage>
</organism>
<feature type="domain" description="Rhodanese" evidence="10">
    <location>
        <begin position="173"/>
        <end position="281"/>
    </location>
</feature>
<dbReference type="EMBL" id="JBJQND010000013">
    <property type="protein sequence ID" value="KAL3858475.1"/>
    <property type="molecule type" value="Genomic_DNA"/>
</dbReference>
<keyword evidence="4 8" id="KW-0378">Hydrolase</keyword>
<evidence type="ECO:0000256" key="3">
    <source>
        <dbReference type="ARBA" id="ARBA00022776"/>
    </source>
</evidence>
<evidence type="ECO:0000256" key="7">
    <source>
        <dbReference type="ARBA" id="ARBA00051722"/>
    </source>
</evidence>
<evidence type="ECO:0000256" key="1">
    <source>
        <dbReference type="ARBA" id="ARBA00011065"/>
    </source>
</evidence>
<feature type="region of interest" description="Disordered" evidence="9">
    <location>
        <begin position="1"/>
        <end position="26"/>
    </location>
</feature>
<evidence type="ECO:0000256" key="5">
    <source>
        <dbReference type="ARBA" id="ARBA00022912"/>
    </source>
</evidence>
<dbReference type="EC" id="3.1.3.48" evidence="8"/>
<dbReference type="GO" id="GO:0004725">
    <property type="term" value="F:protein tyrosine phosphatase activity"/>
    <property type="evidence" value="ECO:0007669"/>
    <property type="project" value="UniProtKB-UniRule"/>
</dbReference>